<evidence type="ECO:0000256" key="6">
    <source>
        <dbReference type="ARBA" id="ARBA00022679"/>
    </source>
</evidence>
<gene>
    <name evidence="9" type="ORF">PAUS00366_LOCUS12751</name>
</gene>
<feature type="domain" description="Glycosyl transferase family 28 C-terminal" evidence="8">
    <location>
        <begin position="18"/>
        <end position="147"/>
    </location>
</feature>
<sequence length="188" mass="20934">MTNIATPGAASEKKGKNIFVTVGTTRFDKLVSAATSKVALEWMERQGFSSLTVQYGRGEKRRLPSSPALEIQTYDFRPSLTEDMERADLIISHAGAGTVMEALRMKKKLVVVINTDLMDNHQTELAGAMAARGHLFMVTEPRQLDEKQTWASFEDDNFVPVPHREGDPFEMSKLLDSFLGFPVPSKLD</sequence>
<organism evidence="9">
    <name type="scientific">Pseudo-nitzschia australis</name>
    <dbReference type="NCBI Taxonomy" id="44445"/>
    <lineage>
        <taxon>Eukaryota</taxon>
        <taxon>Sar</taxon>
        <taxon>Stramenopiles</taxon>
        <taxon>Ochrophyta</taxon>
        <taxon>Bacillariophyta</taxon>
        <taxon>Bacillariophyceae</taxon>
        <taxon>Bacillariophycidae</taxon>
        <taxon>Bacillariales</taxon>
        <taxon>Bacillariaceae</taxon>
        <taxon>Pseudo-nitzschia</taxon>
    </lineage>
</organism>
<dbReference type="AlphaFoldDB" id="A0A7S4AM01"/>
<dbReference type="InterPro" id="IPR007235">
    <property type="entry name" value="Glyco_trans_28_C"/>
</dbReference>
<dbReference type="EC" id="2.4.1.141" evidence="3"/>
<dbReference type="Pfam" id="PF04101">
    <property type="entry name" value="Glyco_tran_28_C"/>
    <property type="match status" value="1"/>
</dbReference>
<name>A0A7S4AM01_9STRA</name>
<evidence type="ECO:0000256" key="7">
    <source>
        <dbReference type="ARBA" id="ARBA00022824"/>
    </source>
</evidence>
<reference evidence="9" key="1">
    <citation type="submission" date="2021-01" db="EMBL/GenBank/DDBJ databases">
        <authorList>
            <person name="Corre E."/>
            <person name="Pelletier E."/>
            <person name="Niang G."/>
            <person name="Scheremetjew M."/>
            <person name="Finn R."/>
            <person name="Kale V."/>
            <person name="Holt S."/>
            <person name="Cochrane G."/>
            <person name="Meng A."/>
            <person name="Brown T."/>
            <person name="Cohen L."/>
        </authorList>
    </citation>
    <scope>NUCLEOTIDE SEQUENCE</scope>
    <source>
        <strain evidence="9">10249 10 AB</strain>
    </source>
</reference>
<dbReference type="PANTHER" id="PTHR12867">
    <property type="entry name" value="GLYCOSYL TRANSFERASE-RELATED"/>
    <property type="match status" value="1"/>
</dbReference>
<keyword evidence="7" id="KW-0256">Endoplasmic reticulum</keyword>
<evidence type="ECO:0000256" key="2">
    <source>
        <dbReference type="ARBA" id="ARBA00006962"/>
    </source>
</evidence>
<evidence type="ECO:0000256" key="4">
    <source>
        <dbReference type="ARBA" id="ARBA00017468"/>
    </source>
</evidence>
<comment type="subcellular location">
    <subcellularLocation>
        <location evidence="1">Endoplasmic reticulum</location>
    </subcellularLocation>
</comment>
<dbReference type="InterPro" id="IPR039042">
    <property type="entry name" value="Alg13-like"/>
</dbReference>
<dbReference type="Gene3D" id="3.40.50.2000">
    <property type="entry name" value="Glycogen Phosphorylase B"/>
    <property type="match status" value="1"/>
</dbReference>
<evidence type="ECO:0000256" key="3">
    <source>
        <dbReference type="ARBA" id="ARBA00012614"/>
    </source>
</evidence>
<comment type="similarity">
    <text evidence="2">Belongs to the glycosyltransferase 28 family.</text>
</comment>
<evidence type="ECO:0000256" key="1">
    <source>
        <dbReference type="ARBA" id="ARBA00004240"/>
    </source>
</evidence>
<dbReference type="GO" id="GO:0004577">
    <property type="term" value="F:N-acetylglucosaminyldiphosphodolichol N-acetylglucosaminyltransferase activity"/>
    <property type="evidence" value="ECO:0007669"/>
    <property type="project" value="UniProtKB-EC"/>
</dbReference>
<dbReference type="EMBL" id="HBIX01017702">
    <property type="protein sequence ID" value="CAE0719997.1"/>
    <property type="molecule type" value="Transcribed_RNA"/>
</dbReference>
<keyword evidence="6" id="KW-0808">Transferase</keyword>
<evidence type="ECO:0000259" key="8">
    <source>
        <dbReference type="Pfam" id="PF04101"/>
    </source>
</evidence>
<protein>
    <recommendedName>
        <fullName evidence="4">UDP-N-acetylglucosamine transferase subunit ALG13</fullName>
        <ecNumber evidence="3">2.4.1.141</ecNumber>
    </recommendedName>
</protein>
<evidence type="ECO:0000313" key="9">
    <source>
        <dbReference type="EMBL" id="CAE0719997.1"/>
    </source>
</evidence>
<accession>A0A7S4AM01</accession>
<proteinExistence type="inferred from homology"/>
<evidence type="ECO:0000256" key="5">
    <source>
        <dbReference type="ARBA" id="ARBA00022676"/>
    </source>
</evidence>
<dbReference type="GO" id="GO:0005783">
    <property type="term" value="C:endoplasmic reticulum"/>
    <property type="evidence" value="ECO:0007669"/>
    <property type="project" value="UniProtKB-SubCell"/>
</dbReference>
<keyword evidence="5" id="KW-0328">Glycosyltransferase</keyword>
<dbReference type="SUPFAM" id="SSF53756">
    <property type="entry name" value="UDP-Glycosyltransferase/glycogen phosphorylase"/>
    <property type="match status" value="1"/>
</dbReference>
<dbReference type="GO" id="GO:0006488">
    <property type="term" value="P:dolichol-linked oligosaccharide biosynthetic process"/>
    <property type="evidence" value="ECO:0007669"/>
    <property type="project" value="InterPro"/>
</dbReference>
<dbReference type="PANTHER" id="PTHR12867:SF6">
    <property type="entry name" value="N-ACETYLGLUCOSAMINYLDIPHOSPHODOLICHOL N-ACETYLGLUCOSAMINYLTRANSFERASE"/>
    <property type="match status" value="1"/>
</dbReference>